<keyword evidence="1" id="KW-0732">Signal</keyword>
<dbReference type="PANTHER" id="PTHR19328:SF75">
    <property type="entry name" value="ALDOSE SUGAR DEHYDROGENASE YLII"/>
    <property type="match status" value="1"/>
</dbReference>
<dbReference type="InterPro" id="IPR011041">
    <property type="entry name" value="Quinoprot_gluc/sorb_DH_b-prop"/>
</dbReference>
<dbReference type="SUPFAM" id="SSF50952">
    <property type="entry name" value="Soluble quinoprotein glucose dehydrogenase"/>
    <property type="match status" value="1"/>
</dbReference>
<protein>
    <submittedName>
        <fullName evidence="3">PQQ-dependent sugar dehydrogenase</fullName>
    </submittedName>
</protein>
<sequence length="393" mass="43371">MRLTLTAAAAITATTVAIITLTPAQAKPGVETVATGFERPLWVGAPSHVKDRLWVIEQVGRIWIIDAKTGEKQQEPFLDIASQVSRKGNEEGLLGLAFAPDFEKSGRFYLNFVDRDKNTRIVRLTSKGPEFNTADPNSMEILLSYKQDFENHNGGWISFGPDGMLYIGNGDGGAANDPKQRAQAMDTYLGKMLRIDVSPKEGYTVPKDNPFVGKDGVKPEIWALGLRNPWRCSFDRQTGDFWIGDVGQNVWEEIDYLPKGKGAGSNFGWRLREGDKETPQNGVGGKAPKGAVEPVYVYKHGSGATEGLSVTGGYVYRGPVKELQGRYFFGDYNTRRVWSFVPRNGKPTKFEDHTEDFQPEKGKLGMIASFGEDSAGNLYIVDHGGPILRVVDK</sequence>
<dbReference type="InterPro" id="IPR012938">
    <property type="entry name" value="Glc/Sorbosone_DH"/>
</dbReference>
<evidence type="ECO:0000259" key="2">
    <source>
        <dbReference type="Pfam" id="PF07995"/>
    </source>
</evidence>
<dbReference type="RefSeq" id="WP_264485338.1">
    <property type="nucleotide sequence ID" value="NZ_JAPDDT010000001.1"/>
</dbReference>
<comment type="caution">
    <text evidence="3">The sequence shown here is derived from an EMBL/GenBank/DDBJ whole genome shotgun (WGS) entry which is preliminary data.</text>
</comment>
<feature type="domain" description="Glucose/Sorbosone dehydrogenase" evidence="2">
    <location>
        <begin position="51"/>
        <end position="348"/>
    </location>
</feature>
<evidence type="ECO:0000313" key="3">
    <source>
        <dbReference type="EMBL" id="MCW1921229.1"/>
    </source>
</evidence>
<feature type="chain" id="PRO_5046114220" evidence="1">
    <location>
        <begin position="27"/>
        <end position="393"/>
    </location>
</feature>
<evidence type="ECO:0000256" key="1">
    <source>
        <dbReference type="SAM" id="SignalP"/>
    </source>
</evidence>
<name>A0ABT3GCE8_9BACT</name>
<organism evidence="3 4">
    <name type="scientific">Luteolibacter arcticus</name>
    <dbReference type="NCBI Taxonomy" id="1581411"/>
    <lineage>
        <taxon>Bacteria</taxon>
        <taxon>Pseudomonadati</taxon>
        <taxon>Verrucomicrobiota</taxon>
        <taxon>Verrucomicrobiia</taxon>
        <taxon>Verrucomicrobiales</taxon>
        <taxon>Verrucomicrobiaceae</taxon>
        <taxon>Luteolibacter</taxon>
    </lineage>
</organism>
<evidence type="ECO:0000313" key="4">
    <source>
        <dbReference type="Proteomes" id="UP001320876"/>
    </source>
</evidence>
<accession>A0ABT3GCE8</accession>
<reference evidence="3 4" key="1">
    <citation type="submission" date="2022-10" db="EMBL/GenBank/DDBJ databases">
        <title>Luteolibacter arcticus strain CCTCC AB 2014275, whole genome shotgun sequencing project.</title>
        <authorList>
            <person name="Zhao G."/>
            <person name="Shen L."/>
        </authorList>
    </citation>
    <scope>NUCLEOTIDE SEQUENCE [LARGE SCALE GENOMIC DNA]</scope>
    <source>
        <strain evidence="3 4">CCTCC AB 2014275</strain>
    </source>
</reference>
<dbReference type="Gene3D" id="2.120.10.30">
    <property type="entry name" value="TolB, C-terminal domain"/>
    <property type="match status" value="1"/>
</dbReference>
<dbReference type="Pfam" id="PF07995">
    <property type="entry name" value="GSDH"/>
    <property type="match status" value="1"/>
</dbReference>
<dbReference type="InterPro" id="IPR011042">
    <property type="entry name" value="6-blade_b-propeller_TolB-like"/>
</dbReference>
<gene>
    <name evidence="3" type="ORF">OKA05_01615</name>
</gene>
<proteinExistence type="predicted"/>
<dbReference type="Proteomes" id="UP001320876">
    <property type="component" value="Unassembled WGS sequence"/>
</dbReference>
<feature type="signal peptide" evidence="1">
    <location>
        <begin position="1"/>
        <end position="26"/>
    </location>
</feature>
<keyword evidence="4" id="KW-1185">Reference proteome</keyword>
<dbReference type="EMBL" id="JAPDDT010000001">
    <property type="protein sequence ID" value="MCW1921229.1"/>
    <property type="molecule type" value="Genomic_DNA"/>
</dbReference>
<dbReference type="PANTHER" id="PTHR19328">
    <property type="entry name" value="HEDGEHOG-INTERACTING PROTEIN"/>
    <property type="match status" value="1"/>
</dbReference>